<keyword evidence="1" id="KW-0328">Glycosyltransferase</keyword>
<dbReference type="AlphaFoldDB" id="A0A9X2FAP3"/>
<dbReference type="Pfam" id="PF03808">
    <property type="entry name" value="Glyco_tran_WecG"/>
    <property type="match status" value="1"/>
</dbReference>
<name>A0A9X2FAP3_9BACT</name>
<keyword evidence="4" id="KW-1185">Reference proteome</keyword>
<evidence type="ECO:0000313" key="4">
    <source>
        <dbReference type="Proteomes" id="UP001155241"/>
    </source>
</evidence>
<dbReference type="NCBIfam" id="TIGR00696">
    <property type="entry name" value="wecG_tagA_cpsF"/>
    <property type="match status" value="1"/>
</dbReference>
<sequence length="266" mass="29461">MPTARIDLFGIQIDAVSLDETLGVIRDWVQASDTCRYVVTPNLDHVVQLRANQSLQAAYHNASLVLADGWPLVVGSRLFAKPLPERVAGSDLIPAILGSAEEWGGLRVFLLGGMPGVAERATERVHKRYPKVEIVGCHAPPLGFEHVAAENQRIIDLVAESGPDVVVVGLGAPKQELWLAEHHLQLACPVAIAAGATIDFLAGEQIRAPRWMQKCHLEWMFRLLQDPRRLTGRYFRDAVALPGLLWREREATRHCLAKNRQRSVDS</sequence>
<dbReference type="EMBL" id="JAMXLR010000055">
    <property type="protein sequence ID" value="MCO6045375.1"/>
    <property type="molecule type" value="Genomic_DNA"/>
</dbReference>
<comment type="caution">
    <text evidence="3">The sequence shown here is derived from an EMBL/GenBank/DDBJ whole genome shotgun (WGS) entry which is preliminary data.</text>
</comment>
<evidence type="ECO:0000313" key="3">
    <source>
        <dbReference type="EMBL" id="MCO6045375.1"/>
    </source>
</evidence>
<reference evidence="3" key="1">
    <citation type="submission" date="2022-06" db="EMBL/GenBank/DDBJ databases">
        <title>Aeoliella straminimaris, a novel planctomycete from sediments.</title>
        <authorList>
            <person name="Vitorino I.R."/>
            <person name="Lage O.M."/>
        </authorList>
    </citation>
    <scope>NUCLEOTIDE SEQUENCE</scope>
    <source>
        <strain evidence="3">ICT_H6.2</strain>
    </source>
</reference>
<organism evidence="3 4">
    <name type="scientific">Aeoliella straminimaris</name>
    <dbReference type="NCBI Taxonomy" id="2954799"/>
    <lineage>
        <taxon>Bacteria</taxon>
        <taxon>Pseudomonadati</taxon>
        <taxon>Planctomycetota</taxon>
        <taxon>Planctomycetia</taxon>
        <taxon>Pirellulales</taxon>
        <taxon>Lacipirellulaceae</taxon>
        <taxon>Aeoliella</taxon>
    </lineage>
</organism>
<evidence type="ECO:0000256" key="1">
    <source>
        <dbReference type="ARBA" id="ARBA00022676"/>
    </source>
</evidence>
<keyword evidence="2" id="KW-0808">Transferase</keyword>
<proteinExistence type="predicted"/>
<dbReference type="InterPro" id="IPR004629">
    <property type="entry name" value="WecG_TagA_CpsF"/>
</dbReference>
<dbReference type="PANTHER" id="PTHR34136:SF1">
    <property type="entry name" value="UDP-N-ACETYL-D-MANNOSAMINURONIC ACID TRANSFERASE"/>
    <property type="match status" value="1"/>
</dbReference>
<dbReference type="CDD" id="cd06533">
    <property type="entry name" value="Glyco_transf_WecG_TagA"/>
    <property type="match status" value="1"/>
</dbReference>
<dbReference type="Proteomes" id="UP001155241">
    <property type="component" value="Unassembled WGS sequence"/>
</dbReference>
<accession>A0A9X2FAP3</accession>
<gene>
    <name evidence="3" type="ORF">NG895_15805</name>
</gene>
<dbReference type="RefSeq" id="WP_252853490.1">
    <property type="nucleotide sequence ID" value="NZ_JAMXLR010000055.1"/>
</dbReference>
<dbReference type="PANTHER" id="PTHR34136">
    <property type="match status" value="1"/>
</dbReference>
<evidence type="ECO:0000256" key="2">
    <source>
        <dbReference type="ARBA" id="ARBA00022679"/>
    </source>
</evidence>
<protein>
    <submittedName>
        <fullName evidence="3">WecB/TagA/CpsF family glycosyltransferase</fullName>
    </submittedName>
</protein>
<dbReference type="GO" id="GO:0016758">
    <property type="term" value="F:hexosyltransferase activity"/>
    <property type="evidence" value="ECO:0007669"/>
    <property type="project" value="TreeGrafter"/>
</dbReference>